<gene>
    <name evidence="1" type="ORF">RchiOBHm_Chr1g0377971</name>
</gene>
<organism evidence="1 2">
    <name type="scientific">Rosa chinensis</name>
    <name type="common">China rose</name>
    <dbReference type="NCBI Taxonomy" id="74649"/>
    <lineage>
        <taxon>Eukaryota</taxon>
        <taxon>Viridiplantae</taxon>
        <taxon>Streptophyta</taxon>
        <taxon>Embryophyta</taxon>
        <taxon>Tracheophyta</taxon>
        <taxon>Spermatophyta</taxon>
        <taxon>Magnoliopsida</taxon>
        <taxon>eudicotyledons</taxon>
        <taxon>Gunneridae</taxon>
        <taxon>Pentapetalae</taxon>
        <taxon>rosids</taxon>
        <taxon>fabids</taxon>
        <taxon>Rosales</taxon>
        <taxon>Rosaceae</taxon>
        <taxon>Rosoideae</taxon>
        <taxon>Rosoideae incertae sedis</taxon>
        <taxon>Rosa</taxon>
    </lineage>
</organism>
<proteinExistence type="predicted"/>
<evidence type="ECO:0000313" key="2">
    <source>
        <dbReference type="Proteomes" id="UP000238479"/>
    </source>
</evidence>
<comment type="caution">
    <text evidence="1">The sequence shown here is derived from an EMBL/GenBank/DDBJ whole genome shotgun (WGS) entry which is preliminary data.</text>
</comment>
<evidence type="ECO:0000313" key="1">
    <source>
        <dbReference type="EMBL" id="PRQ60141.1"/>
    </source>
</evidence>
<dbReference type="AlphaFoldDB" id="A0A2P6SNB4"/>
<keyword evidence="2" id="KW-1185">Reference proteome</keyword>
<name>A0A2P6SNB4_ROSCH</name>
<reference evidence="1 2" key="1">
    <citation type="journal article" date="2018" name="Nat. Genet.">
        <title>The Rosa genome provides new insights in the design of modern roses.</title>
        <authorList>
            <person name="Bendahmane M."/>
        </authorList>
    </citation>
    <scope>NUCLEOTIDE SEQUENCE [LARGE SCALE GENOMIC DNA]</scope>
    <source>
        <strain evidence="2">cv. Old Blush</strain>
    </source>
</reference>
<dbReference type="EMBL" id="PDCK01000039">
    <property type="protein sequence ID" value="PRQ60141.1"/>
    <property type="molecule type" value="Genomic_DNA"/>
</dbReference>
<dbReference type="Proteomes" id="UP000238479">
    <property type="component" value="Chromosome 1"/>
</dbReference>
<accession>A0A2P6SNB4</accession>
<protein>
    <submittedName>
        <fullName evidence="1">Uncharacterized protein</fullName>
    </submittedName>
</protein>
<sequence>MRKLAALLMDEDDEIEDLTLPPYTHAALINDDCNDINVGVDGYDDYDLEE</sequence>
<dbReference type="Gramene" id="PRQ60141">
    <property type="protein sequence ID" value="PRQ60141"/>
    <property type="gene ID" value="RchiOBHm_Chr1g0377971"/>
</dbReference>